<reference evidence="2 3" key="1">
    <citation type="submission" date="2011-11" db="EMBL/GenBank/DDBJ databases">
        <title>The Noncontiguous Finished genome of Desulfosporosinus youngiae DSM 17734.</title>
        <authorList>
            <consortium name="US DOE Joint Genome Institute (JGI-PGF)"/>
            <person name="Lucas S."/>
            <person name="Han J."/>
            <person name="Lapidus A."/>
            <person name="Cheng J.-F."/>
            <person name="Goodwin L."/>
            <person name="Pitluck S."/>
            <person name="Peters L."/>
            <person name="Ovchinnikova G."/>
            <person name="Lu M."/>
            <person name="Land M.L."/>
            <person name="Hauser L."/>
            <person name="Pester M."/>
            <person name="Spring S."/>
            <person name="Ollivier B."/>
            <person name="Rattei T."/>
            <person name="Klenk H.-P."/>
            <person name="Wagner M."/>
            <person name="Loy A."/>
            <person name="Woyke T.J."/>
        </authorList>
    </citation>
    <scope>NUCLEOTIDE SEQUENCE [LARGE SCALE GENOMIC DNA]</scope>
    <source>
        <strain evidence="2 3">DSM 17734</strain>
    </source>
</reference>
<evidence type="ECO:0000313" key="2">
    <source>
        <dbReference type="EMBL" id="EHQ88402.1"/>
    </source>
</evidence>
<dbReference type="PANTHER" id="PTHR42983:SF1">
    <property type="entry name" value="IRON-MOLYBDENUM PROTEIN"/>
    <property type="match status" value="1"/>
</dbReference>
<evidence type="ECO:0000313" key="3">
    <source>
        <dbReference type="Proteomes" id="UP000005104"/>
    </source>
</evidence>
<organism evidence="2 3">
    <name type="scientific">Desulfosporosinus youngiae DSM 17734</name>
    <dbReference type="NCBI Taxonomy" id="768710"/>
    <lineage>
        <taxon>Bacteria</taxon>
        <taxon>Bacillati</taxon>
        <taxon>Bacillota</taxon>
        <taxon>Clostridia</taxon>
        <taxon>Eubacteriales</taxon>
        <taxon>Desulfitobacteriaceae</taxon>
        <taxon>Desulfosporosinus</taxon>
    </lineage>
</organism>
<dbReference type="InterPro" id="IPR033913">
    <property type="entry name" value="MTH1175_dom"/>
</dbReference>
<feature type="domain" description="Dinitrogenase iron-molybdenum cofactor biosynthesis" evidence="1">
    <location>
        <begin position="72"/>
        <end position="158"/>
    </location>
</feature>
<dbReference type="HOGENOM" id="CLU_1479816_0_0_9"/>
<dbReference type="SUPFAM" id="SSF53146">
    <property type="entry name" value="Nitrogenase accessory factor-like"/>
    <property type="match status" value="1"/>
</dbReference>
<dbReference type="AlphaFoldDB" id="H5XTE3"/>
<dbReference type="STRING" id="768710.DesyoDRAFT_1234"/>
<dbReference type="EMBL" id="CM001441">
    <property type="protein sequence ID" value="EHQ88402.1"/>
    <property type="molecule type" value="Genomic_DNA"/>
</dbReference>
<dbReference type="Pfam" id="PF02579">
    <property type="entry name" value="Nitro_FeMo-Co"/>
    <property type="match status" value="1"/>
</dbReference>
<name>H5XTE3_9FIRM</name>
<dbReference type="InterPro" id="IPR036105">
    <property type="entry name" value="DiNase_FeMo-co_biosyn_sf"/>
</dbReference>
<keyword evidence="3" id="KW-1185">Reference proteome</keyword>
<dbReference type="Gene3D" id="3.30.420.130">
    <property type="entry name" value="Dinitrogenase iron-molybdenum cofactor biosynthesis domain"/>
    <property type="match status" value="1"/>
</dbReference>
<dbReference type="InterPro" id="IPR003731">
    <property type="entry name" value="Di-Nase_FeMo-co_biosynth"/>
</dbReference>
<proteinExistence type="predicted"/>
<dbReference type="eggNOG" id="COG1433">
    <property type="taxonomic scope" value="Bacteria"/>
</dbReference>
<dbReference type="PANTHER" id="PTHR42983">
    <property type="entry name" value="DINITROGENASE IRON-MOLYBDENUM COFACTOR PROTEIN-RELATED"/>
    <property type="match status" value="1"/>
</dbReference>
<dbReference type="CDD" id="cd00851">
    <property type="entry name" value="MTH1175"/>
    <property type="match status" value="1"/>
</dbReference>
<protein>
    <recommendedName>
        <fullName evidence="1">Dinitrogenase iron-molybdenum cofactor biosynthesis domain-containing protein</fullName>
    </recommendedName>
</protein>
<evidence type="ECO:0000259" key="1">
    <source>
        <dbReference type="Pfam" id="PF02579"/>
    </source>
</evidence>
<sequence length="182" mass="19419">MAHLFVLENSKRHILKCGQGAKPWTTHLPVLCSVSAYPIGLYPLGDTFINFCALSTAKGMELKMKIAVASDNGMVAEHFGHCQGFSIFEIQNNQIVESETIPNPGHKPGFLPNFLNDLGVKVIISGGMGGGAIQIFNEKGIEVITGANGLSKVAAELYSQGKLKTTGSVCQEHQHQGECGGH</sequence>
<gene>
    <name evidence="2" type="ORF">DesyoDRAFT_1234</name>
</gene>
<accession>H5XTE3</accession>
<dbReference type="Proteomes" id="UP000005104">
    <property type="component" value="Chromosome"/>
</dbReference>